<dbReference type="Gene3D" id="3.90.550.10">
    <property type="entry name" value="Spore Coat Polysaccharide Biosynthesis Protein SpsA, Chain A"/>
    <property type="match status" value="1"/>
</dbReference>
<keyword evidence="2" id="KW-0863">Zinc-finger</keyword>
<dbReference type="KEGG" id="olu:OSTLU_30894"/>
<dbReference type="OrthoDB" id="508846at2759"/>
<organism evidence="4 5">
    <name type="scientific">Ostreococcus lucimarinus (strain CCE9901)</name>
    <dbReference type="NCBI Taxonomy" id="436017"/>
    <lineage>
        <taxon>Eukaryota</taxon>
        <taxon>Viridiplantae</taxon>
        <taxon>Chlorophyta</taxon>
        <taxon>Mamiellophyceae</taxon>
        <taxon>Mamiellales</taxon>
        <taxon>Bathycoccaceae</taxon>
        <taxon>Ostreococcus</taxon>
    </lineage>
</organism>
<keyword evidence="1" id="KW-0808">Transferase</keyword>
<dbReference type="RefSeq" id="XP_001416803.1">
    <property type="nucleotide sequence ID" value="XM_001416766.1"/>
</dbReference>
<dbReference type="EMBL" id="CP000583">
    <property type="protein sequence ID" value="ABO95096.1"/>
    <property type="molecule type" value="Genomic_DNA"/>
</dbReference>
<dbReference type="GeneID" id="5000956"/>
<dbReference type="InterPro" id="IPR029044">
    <property type="entry name" value="Nucleotide-diphossugar_trans"/>
</dbReference>
<dbReference type="Gramene" id="ABO95096">
    <property type="protein sequence ID" value="ABO95096"/>
    <property type="gene ID" value="OSTLU_30894"/>
</dbReference>
<keyword evidence="5" id="KW-1185">Reference proteome</keyword>
<dbReference type="PROSITE" id="PS50157">
    <property type="entry name" value="ZINC_FINGER_C2H2_2"/>
    <property type="match status" value="1"/>
</dbReference>
<evidence type="ECO:0000256" key="2">
    <source>
        <dbReference type="PROSITE-ProRule" id="PRU00042"/>
    </source>
</evidence>
<dbReference type="GO" id="GO:0008378">
    <property type="term" value="F:galactosyltransferase activity"/>
    <property type="evidence" value="ECO:0007669"/>
    <property type="project" value="TreeGrafter"/>
</dbReference>
<dbReference type="CAZy" id="GT7">
    <property type="family name" value="Glycosyltransferase Family 7"/>
</dbReference>
<evidence type="ECO:0000313" key="5">
    <source>
        <dbReference type="Proteomes" id="UP000001568"/>
    </source>
</evidence>
<dbReference type="PANTHER" id="PTHR19300:SF57">
    <property type="entry name" value="BETA-1,4-N-ACETYLGALACTOSAMINYLTRANSFERASE"/>
    <property type="match status" value="1"/>
</dbReference>
<dbReference type="InterPro" id="IPR003859">
    <property type="entry name" value="Galactosyl_T"/>
</dbReference>
<dbReference type="HOGENOM" id="CLU_793189_0_0_1"/>
<dbReference type="SUPFAM" id="SSF53448">
    <property type="entry name" value="Nucleotide-diphospho-sugar transferases"/>
    <property type="match status" value="1"/>
</dbReference>
<gene>
    <name evidence="4" type="ORF">OSTLU_30894</name>
</gene>
<dbReference type="InterPro" id="IPR027791">
    <property type="entry name" value="Galactosyl_T_C"/>
</dbReference>
<dbReference type="Proteomes" id="UP000001568">
    <property type="component" value="Chromosome 3"/>
</dbReference>
<dbReference type="STRING" id="436017.A4RV95"/>
<dbReference type="PANTHER" id="PTHR19300">
    <property type="entry name" value="BETA-1,4-GALACTOSYLTRANSFERASE"/>
    <property type="match status" value="1"/>
</dbReference>
<dbReference type="AlphaFoldDB" id="A4RV95"/>
<evidence type="ECO:0000256" key="1">
    <source>
        <dbReference type="ARBA" id="ARBA00022679"/>
    </source>
</evidence>
<dbReference type="GO" id="GO:0008270">
    <property type="term" value="F:zinc ion binding"/>
    <property type="evidence" value="ECO:0007669"/>
    <property type="project" value="UniProtKB-KW"/>
</dbReference>
<evidence type="ECO:0000313" key="4">
    <source>
        <dbReference type="EMBL" id="ABO95096.1"/>
    </source>
</evidence>
<dbReference type="InterPro" id="IPR013087">
    <property type="entry name" value="Znf_C2H2_type"/>
</dbReference>
<reference evidence="4 5" key="1">
    <citation type="journal article" date="2007" name="Proc. Natl. Acad. Sci. U.S.A.">
        <title>The tiny eukaryote Ostreococcus provides genomic insights into the paradox of plankton speciation.</title>
        <authorList>
            <person name="Palenik B."/>
            <person name="Grimwood J."/>
            <person name="Aerts A."/>
            <person name="Rouze P."/>
            <person name="Salamov A."/>
            <person name="Putnam N."/>
            <person name="Dupont C."/>
            <person name="Jorgensen R."/>
            <person name="Derelle E."/>
            <person name="Rombauts S."/>
            <person name="Zhou K."/>
            <person name="Otillar R."/>
            <person name="Merchant S.S."/>
            <person name="Podell S."/>
            <person name="Gaasterland T."/>
            <person name="Napoli C."/>
            <person name="Gendler K."/>
            <person name="Manuell A."/>
            <person name="Tai V."/>
            <person name="Vallon O."/>
            <person name="Piganeau G."/>
            <person name="Jancek S."/>
            <person name="Heijde M."/>
            <person name="Jabbari K."/>
            <person name="Bowler C."/>
            <person name="Lohr M."/>
            <person name="Robbens S."/>
            <person name="Werner G."/>
            <person name="Dubchak I."/>
            <person name="Pazour G.J."/>
            <person name="Ren Q."/>
            <person name="Paulsen I."/>
            <person name="Delwiche C."/>
            <person name="Schmutz J."/>
            <person name="Rokhsar D."/>
            <person name="Van de Peer Y."/>
            <person name="Moreau H."/>
            <person name="Grigoriev I.V."/>
        </authorList>
    </citation>
    <scope>NUCLEOTIDE SEQUENCE [LARGE SCALE GENOMIC DNA]</scope>
    <source>
        <strain evidence="4 5">CCE9901</strain>
    </source>
</reference>
<sequence length="350" mass="38960">MTLRLVLLVPFREDATRTRAAQLRQLIERFVAVFDDPSRPALVVVCEQSDDGCRFNRGQCLNAAYAIATSTFSERIDRCGTHFACHDVDMAPEAATKTAYFVEDDARDGAGFVRVLQASGCRYDAEKCFGGVTIYDVTAFERTNGYPNGFYGWGGEDHAAFLRAAEAGVRVERRSGAAFDDLEKDVETVAKKLSVLDAHDARINAKEKERLLKRNAKFWREDGLNSCAFDVVEKSVLRESPALTCVQFKVELKCARPGYIKCFTCATWLPEPEYSGKALAAVRWSEKTGTKHERSCTSCTANLPKQIETEAQKAFNQSNFEQRLTCAECATLFASRTSLFKHLKSSPCGN</sequence>
<dbReference type="PRINTS" id="PR02050">
    <property type="entry name" value="B14GALTRFASE"/>
</dbReference>
<evidence type="ECO:0000259" key="3">
    <source>
        <dbReference type="PROSITE" id="PS50157"/>
    </source>
</evidence>
<dbReference type="eggNOG" id="KOG3916">
    <property type="taxonomic scope" value="Eukaryota"/>
</dbReference>
<proteinExistence type="predicted"/>
<dbReference type="OMA" id="MVKWEAL"/>
<dbReference type="Pfam" id="PF02709">
    <property type="entry name" value="Glyco_transf_7C"/>
    <property type="match status" value="1"/>
</dbReference>
<protein>
    <recommendedName>
        <fullName evidence="3">C2H2-type domain-containing protein</fullName>
    </recommendedName>
</protein>
<name>A4RV95_OSTLU</name>
<feature type="domain" description="C2H2-type" evidence="3">
    <location>
        <begin position="324"/>
        <end position="350"/>
    </location>
</feature>
<keyword evidence="2" id="KW-0479">Metal-binding</keyword>
<dbReference type="GO" id="GO:0005975">
    <property type="term" value="P:carbohydrate metabolic process"/>
    <property type="evidence" value="ECO:0007669"/>
    <property type="project" value="InterPro"/>
</dbReference>
<accession>A4RV95</accession>
<dbReference type="GO" id="GO:0005794">
    <property type="term" value="C:Golgi apparatus"/>
    <property type="evidence" value="ECO:0007669"/>
    <property type="project" value="TreeGrafter"/>
</dbReference>
<keyword evidence="2" id="KW-0862">Zinc</keyword>